<dbReference type="AlphaFoldDB" id="A0A1U7LHR5"/>
<dbReference type="EMBL" id="LXFE01003775">
    <property type="protein sequence ID" value="OLL22196.1"/>
    <property type="molecule type" value="Genomic_DNA"/>
</dbReference>
<feature type="non-terminal residue" evidence="2">
    <location>
        <position position="279"/>
    </location>
</feature>
<sequence>MRDVADGQTLRTFPLLREAPQPFLEFIATRLRTQHHSPKDEIVGAIWALLTADYRGGGCAGDVLYYQGQCCGGVAGRGVYVRGAAGGDVFRGDRGAVYDSADGERDCADAVPAASADGGGAAGAAAELPCGGADDPRDERGAAGAAGQAEGGVLERAAARAPGRRAREHPGVPAVPRAAGGGAALSCAVCAAAGVCAVCADHSAGLGAAGPRDLLYRVGVCRDRGRGVACGQGDAAARAVLWRARVAGAGPAAHRQREGRVADRVPASARQRPRPGHAA</sequence>
<feature type="region of interest" description="Disordered" evidence="1">
    <location>
        <begin position="249"/>
        <end position="279"/>
    </location>
</feature>
<gene>
    <name evidence="2" type="ORF">NEOLI_005422</name>
</gene>
<dbReference type="Proteomes" id="UP000186594">
    <property type="component" value="Unassembled WGS sequence"/>
</dbReference>
<reference evidence="2 3" key="1">
    <citation type="submission" date="2016-04" db="EMBL/GenBank/DDBJ databases">
        <title>Evolutionary innovation and constraint leading to complex multicellularity in the Ascomycota.</title>
        <authorList>
            <person name="Cisse O."/>
            <person name="Nguyen A."/>
            <person name="Hewitt D.A."/>
            <person name="Jedd G."/>
            <person name="Stajich J.E."/>
        </authorList>
    </citation>
    <scope>NUCLEOTIDE SEQUENCE [LARGE SCALE GENOMIC DNA]</scope>
    <source>
        <strain evidence="2 3">DAH-3</strain>
    </source>
</reference>
<protein>
    <submittedName>
        <fullName evidence="2">Uncharacterized protein</fullName>
    </submittedName>
</protein>
<organism evidence="2 3">
    <name type="scientific">Neolecta irregularis (strain DAH-3)</name>
    <dbReference type="NCBI Taxonomy" id="1198029"/>
    <lineage>
        <taxon>Eukaryota</taxon>
        <taxon>Fungi</taxon>
        <taxon>Dikarya</taxon>
        <taxon>Ascomycota</taxon>
        <taxon>Taphrinomycotina</taxon>
        <taxon>Neolectales</taxon>
        <taxon>Neolectaceae</taxon>
        <taxon>Neolecta</taxon>
    </lineage>
</organism>
<evidence type="ECO:0000256" key="1">
    <source>
        <dbReference type="SAM" id="MobiDB-lite"/>
    </source>
</evidence>
<accession>A0A1U7LHR5</accession>
<evidence type="ECO:0000313" key="3">
    <source>
        <dbReference type="Proteomes" id="UP000186594"/>
    </source>
</evidence>
<proteinExistence type="predicted"/>
<name>A0A1U7LHR5_NEOID</name>
<keyword evidence="3" id="KW-1185">Reference proteome</keyword>
<comment type="caution">
    <text evidence="2">The sequence shown here is derived from an EMBL/GenBank/DDBJ whole genome shotgun (WGS) entry which is preliminary data.</text>
</comment>
<evidence type="ECO:0000313" key="2">
    <source>
        <dbReference type="EMBL" id="OLL22196.1"/>
    </source>
</evidence>